<organism evidence="2 3">
    <name type="scientific">Nostoc edaphicum CCNP1411</name>
    <dbReference type="NCBI Taxonomy" id="1472755"/>
    <lineage>
        <taxon>Bacteria</taxon>
        <taxon>Bacillati</taxon>
        <taxon>Cyanobacteriota</taxon>
        <taxon>Cyanophyceae</taxon>
        <taxon>Nostocales</taxon>
        <taxon>Nostocaceae</taxon>
        <taxon>Nostoc</taxon>
    </lineage>
</organism>
<evidence type="ECO:0000313" key="3">
    <source>
        <dbReference type="Proteomes" id="UP000514713"/>
    </source>
</evidence>
<name>A0A7D7QBQ8_9NOSO</name>
<keyword evidence="1" id="KW-0812">Transmembrane</keyword>
<dbReference type="EMBL" id="CP054698">
    <property type="protein sequence ID" value="QMS92077.1"/>
    <property type="molecule type" value="Genomic_DNA"/>
</dbReference>
<protein>
    <submittedName>
        <fullName evidence="2">Uncharacterized protein</fullName>
    </submittedName>
</protein>
<keyword evidence="3" id="KW-1185">Reference proteome</keyword>
<evidence type="ECO:0000313" key="2">
    <source>
        <dbReference type="EMBL" id="QMS92077.1"/>
    </source>
</evidence>
<keyword evidence="1" id="KW-0472">Membrane</keyword>
<dbReference type="KEGG" id="ned:HUN01_32400"/>
<proteinExistence type="predicted"/>
<keyword evidence="1" id="KW-1133">Transmembrane helix</keyword>
<reference evidence="3" key="1">
    <citation type="submission" date="2020-06" db="EMBL/GenBank/DDBJ databases">
        <title>Nostoc edaphicum CCNP1411 genome.</title>
        <authorList>
            <person name="Fidor A."/>
            <person name="Grabski M."/>
            <person name="Gawor J."/>
            <person name="Gromadka R."/>
            <person name="Wegrzyn G."/>
            <person name="Mazur-Marzec H."/>
        </authorList>
    </citation>
    <scope>NUCLEOTIDE SEQUENCE [LARGE SCALE GENOMIC DNA]</scope>
    <source>
        <strain evidence="3">CCNP1411</strain>
    </source>
</reference>
<dbReference type="AlphaFoldDB" id="A0A7D7QBQ8"/>
<feature type="transmembrane region" description="Helical" evidence="1">
    <location>
        <begin position="12"/>
        <end position="37"/>
    </location>
</feature>
<gene>
    <name evidence="2" type="ORF">HUN01_32400</name>
</gene>
<sequence>MKPRHPVNPKAYVRAVIAIALLISWSLAAFTGFLLWFAPRGARNAGWAGWQWLNHLSNRSQIIGRV</sequence>
<accession>A0A7D7QBQ8</accession>
<dbReference type="Proteomes" id="UP000514713">
    <property type="component" value="Chromosome"/>
</dbReference>
<evidence type="ECO:0000256" key="1">
    <source>
        <dbReference type="SAM" id="Phobius"/>
    </source>
</evidence>
<dbReference type="RefSeq" id="WP_181929605.1">
    <property type="nucleotide sequence ID" value="NZ_CP054698.1"/>
</dbReference>